<proteinExistence type="predicted"/>
<dbReference type="PROSITE" id="PS50262">
    <property type="entry name" value="G_PROTEIN_RECEP_F1_2"/>
    <property type="match status" value="1"/>
</dbReference>
<dbReference type="SUPFAM" id="SSF81321">
    <property type="entry name" value="Family A G protein-coupled receptor-like"/>
    <property type="match status" value="1"/>
</dbReference>
<evidence type="ECO:0000313" key="13">
    <source>
        <dbReference type="Proteomes" id="UP001163046"/>
    </source>
</evidence>
<keyword evidence="4 10" id="KW-1133">Transmembrane helix</keyword>
<sequence length="357" mass="41319">MAANNTTYQQEPLYNEIAKLVPLSVAIVITNTLVVVLFFKRRYLQTIPNYPLLSLAACDFITGFVVIPFFILSMHMFTWESSSKETKTYLSYMVLVLHALTSTSAVYHILVVIADKYFAIVWPLKHRSLEKKTMLKVLAVVWLVSSMISCIPISWINVSQKPIGRNMFVGYGIFCLVIVVILPYALIVYTLVVMFRIISGKNKHKESALLRRNTSRNCKTTNNIRRVCIIFAVMATVFAVCWLPWFMLTLLVNLQLHVENLHSFMEWFVPFRYLTSIINPLLYTFFKPDFRRAFKELVWSRIVRTKHPFGPQSNMTWRTTSYRFKTFRSSTKAEDVPALKRGTGIEMIENPCFVSSV</sequence>
<feature type="transmembrane region" description="Helical" evidence="10">
    <location>
        <begin position="135"/>
        <end position="156"/>
    </location>
</feature>
<comment type="caution">
    <text evidence="12">The sequence shown here is derived from an EMBL/GenBank/DDBJ whole genome shotgun (WGS) entry which is preliminary data.</text>
</comment>
<evidence type="ECO:0000256" key="1">
    <source>
        <dbReference type="ARBA" id="ARBA00004651"/>
    </source>
</evidence>
<dbReference type="PANTHER" id="PTHR24246">
    <property type="entry name" value="OLFACTORY RECEPTOR AND ADENOSINE RECEPTOR"/>
    <property type="match status" value="1"/>
</dbReference>
<comment type="subcellular location">
    <subcellularLocation>
        <location evidence="1">Cell membrane</location>
        <topology evidence="1">Multi-pass membrane protein</topology>
    </subcellularLocation>
</comment>
<dbReference type="OrthoDB" id="5979222at2759"/>
<keyword evidence="9" id="KW-0807">Transducer</keyword>
<keyword evidence="13" id="KW-1185">Reference proteome</keyword>
<evidence type="ECO:0000256" key="7">
    <source>
        <dbReference type="ARBA" id="ARBA00023170"/>
    </source>
</evidence>
<feature type="transmembrane region" description="Helical" evidence="10">
    <location>
        <begin position="168"/>
        <end position="195"/>
    </location>
</feature>
<dbReference type="PRINTS" id="PR00237">
    <property type="entry name" value="GPCRRHODOPSN"/>
</dbReference>
<dbReference type="CDD" id="cd00637">
    <property type="entry name" value="7tm_classA_rhodopsin-like"/>
    <property type="match status" value="1"/>
</dbReference>
<dbReference type="PANTHER" id="PTHR24246:SF27">
    <property type="entry name" value="ADENOSINE RECEPTOR, ISOFORM A"/>
    <property type="match status" value="1"/>
</dbReference>
<dbReference type="GO" id="GO:0004930">
    <property type="term" value="F:G protein-coupled receptor activity"/>
    <property type="evidence" value="ECO:0007669"/>
    <property type="project" value="UniProtKB-KW"/>
</dbReference>
<keyword evidence="3 10" id="KW-0812">Transmembrane</keyword>
<feature type="transmembrane region" description="Helical" evidence="10">
    <location>
        <begin position="267"/>
        <end position="286"/>
    </location>
</feature>
<keyword evidence="7" id="KW-0675">Receptor</keyword>
<evidence type="ECO:0000256" key="8">
    <source>
        <dbReference type="ARBA" id="ARBA00023180"/>
    </source>
</evidence>
<feature type="transmembrane region" description="Helical" evidence="10">
    <location>
        <begin position="227"/>
        <end position="247"/>
    </location>
</feature>
<evidence type="ECO:0000256" key="9">
    <source>
        <dbReference type="ARBA" id="ARBA00023224"/>
    </source>
</evidence>
<evidence type="ECO:0000256" key="5">
    <source>
        <dbReference type="ARBA" id="ARBA00023040"/>
    </source>
</evidence>
<dbReference type="AlphaFoldDB" id="A0A9W9YDQ5"/>
<evidence type="ECO:0000256" key="2">
    <source>
        <dbReference type="ARBA" id="ARBA00022475"/>
    </source>
</evidence>
<dbReference type="InterPro" id="IPR000276">
    <property type="entry name" value="GPCR_Rhodpsn"/>
</dbReference>
<keyword evidence="6 10" id="KW-0472">Membrane</keyword>
<evidence type="ECO:0000256" key="3">
    <source>
        <dbReference type="ARBA" id="ARBA00022692"/>
    </source>
</evidence>
<keyword evidence="2" id="KW-1003">Cell membrane</keyword>
<dbReference type="Proteomes" id="UP001163046">
    <property type="component" value="Unassembled WGS sequence"/>
</dbReference>
<dbReference type="Pfam" id="PF00001">
    <property type="entry name" value="7tm_1"/>
    <property type="match status" value="1"/>
</dbReference>
<dbReference type="GO" id="GO:0005886">
    <property type="term" value="C:plasma membrane"/>
    <property type="evidence" value="ECO:0007669"/>
    <property type="project" value="UniProtKB-SubCell"/>
</dbReference>
<dbReference type="Gene3D" id="1.20.1070.10">
    <property type="entry name" value="Rhodopsin 7-helix transmembrane proteins"/>
    <property type="match status" value="1"/>
</dbReference>
<feature type="domain" description="G-protein coupled receptors family 1 profile" evidence="11">
    <location>
        <begin position="30"/>
        <end position="283"/>
    </location>
</feature>
<keyword evidence="8" id="KW-0325">Glycoprotein</keyword>
<reference evidence="12" key="1">
    <citation type="submission" date="2023-01" db="EMBL/GenBank/DDBJ databases">
        <title>Genome assembly of the deep-sea coral Lophelia pertusa.</title>
        <authorList>
            <person name="Herrera S."/>
            <person name="Cordes E."/>
        </authorList>
    </citation>
    <scope>NUCLEOTIDE SEQUENCE</scope>
    <source>
        <strain evidence="12">USNM1676648</strain>
        <tissue evidence="12">Polyp</tissue>
    </source>
</reference>
<dbReference type="InterPro" id="IPR017452">
    <property type="entry name" value="GPCR_Rhodpsn_7TM"/>
</dbReference>
<keyword evidence="5" id="KW-0297">G-protein coupled receptor</keyword>
<evidence type="ECO:0000256" key="4">
    <source>
        <dbReference type="ARBA" id="ARBA00022989"/>
    </source>
</evidence>
<organism evidence="12 13">
    <name type="scientific">Desmophyllum pertusum</name>
    <dbReference type="NCBI Taxonomy" id="174260"/>
    <lineage>
        <taxon>Eukaryota</taxon>
        <taxon>Metazoa</taxon>
        <taxon>Cnidaria</taxon>
        <taxon>Anthozoa</taxon>
        <taxon>Hexacorallia</taxon>
        <taxon>Scleractinia</taxon>
        <taxon>Caryophylliina</taxon>
        <taxon>Caryophylliidae</taxon>
        <taxon>Desmophyllum</taxon>
    </lineage>
</organism>
<feature type="transmembrane region" description="Helical" evidence="10">
    <location>
        <begin position="20"/>
        <end position="39"/>
    </location>
</feature>
<protein>
    <recommendedName>
        <fullName evidence="11">G-protein coupled receptors family 1 profile domain-containing protein</fullName>
    </recommendedName>
</protein>
<feature type="transmembrane region" description="Helical" evidence="10">
    <location>
        <begin position="89"/>
        <end position="114"/>
    </location>
</feature>
<accession>A0A9W9YDQ5</accession>
<feature type="transmembrane region" description="Helical" evidence="10">
    <location>
        <begin position="51"/>
        <end position="77"/>
    </location>
</feature>
<evidence type="ECO:0000259" key="11">
    <source>
        <dbReference type="PROSITE" id="PS50262"/>
    </source>
</evidence>
<gene>
    <name evidence="12" type="ORF">OS493_023939</name>
</gene>
<dbReference type="EMBL" id="MU827795">
    <property type="protein sequence ID" value="KAJ7328664.1"/>
    <property type="molecule type" value="Genomic_DNA"/>
</dbReference>
<evidence type="ECO:0000256" key="6">
    <source>
        <dbReference type="ARBA" id="ARBA00023136"/>
    </source>
</evidence>
<evidence type="ECO:0000256" key="10">
    <source>
        <dbReference type="SAM" id="Phobius"/>
    </source>
</evidence>
<evidence type="ECO:0000313" key="12">
    <source>
        <dbReference type="EMBL" id="KAJ7328664.1"/>
    </source>
</evidence>
<name>A0A9W9YDQ5_9CNID</name>